<dbReference type="GO" id="GO:0016874">
    <property type="term" value="F:ligase activity"/>
    <property type="evidence" value="ECO:0007669"/>
    <property type="project" value="UniProtKB-KW"/>
</dbReference>
<dbReference type="STRING" id="1314751.GCA_001591425_01132"/>
<dbReference type="EMBL" id="CP018866">
    <property type="protein sequence ID" value="AST92906.1"/>
    <property type="molecule type" value="Genomic_DNA"/>
</dbReference>
<accession>A0A223KTY7</accession>
<dbReference type="InterPro" id="IPR009097">
    <property type="entry name" value="Cyclic_Pdiesterase"/>
</dbReference>
<dbReference type="PANTHER" id="PTHR35561:SF1">
    <property type="entry name" value="RNA 2',3'-CYCLIC PHOSPHODIESTERASE"/>
    <property type="match status" value="1"/>
</dbReference>
<proteinExistence type="inferred from homology"/>
<dbReference type="HAMAP" id="MF_01940">
    <property type="entry name" value="RNA_CPDase"/>
    <property type="match status" value="1"/>
</dbReference>
<keyword evidence="1 2" id="KW-0378">Hydrolase</keyword>
<comment type="catalytic activity">
    <reaction evidence="2">
        <text>a 3'-end 2',3'-cyclophospho-ribonucleotide-RNA + H2O = a 3'-end 2'-phospho-ribonucleotide-RNA + H(+)</text>
        <dbReference type="Rhea" id="RHEA:11828"/>
        <dbReference type="Rhea" id="RHEA-COMP:10464"/>
        <dbReference type="Rhea" id="RHEA-COMP:17353"/>
        <dbReference type="ChEBI" id="CHEBI:15377"/>
        <dbReference type="ChEBI" id="CHEBI:15378"/>
        <dbReference type="ChEBI" id="CHEBI:83064"/>
        <dbReference type="ChEBI" id="CHEBI:173113"/>
        <dbReference type="EC" id="3.1.4.58"/>
    </reaction>
</comment>
<dbReference type="KEGG" id="bcoh:BC6307_17240"/>
<feature type="domain" description="Phosphoesterase HXTX" evidence="3">
    <location>
        <begin position="102"/>
        <end position="145"/>
    </location>
</feature>
<feature type="active site" description="Proton acceptor" evidence="2">
    <location>
        <position position="130"/>
    </location>
</feature>
<feature type="short sequence motif" description="HXTX 1" evidence="2">
    <location>
        <begin position="44"/>
        <end position="47"/>
    </location>
</feature>
<dbReference type="RefSeq" id="WP_066413238.1">
    <property type="nucleotide sequence ID" value="NZ_CP018866.1"/>
</dbReference>
<comment type="function">
    <text evidence="2">Hydrolyzes RNA 2',3'-cyclic phosphodiester to an RNA 2'-phosphomonoester.</text>
</comment>
<feature type="domain" description="Phosphoesterase HXTX" evidence="3">
    <location>
        <begin position="11"/>
        <end position="95"/>
    </location>
</feature>
<reference evidence="4 5" key="1">
    <citation type="submission" date="2016-12" db="EMBL/GenBank/DDBJ databases">
        <title>The whole genome sequencing and assembly of Bacillus cohnii DSM 6307T strain.</title>
        <authorList>
            <person name="Lee Y.-J."/>
            <person name="Yi H."/>
            <person name="Bahn Y.-S."/>
            <person name="Kim J.F."/>
            <person name="Lee D.-W."/>
        </authorList>
    </citation>
    <scope>NUCLEOTIDE SEQUENCE [LARGE SCALE GENOMIC DNA]</scope>
    <source>
        <strain evidence="4 5">DSM 6307</strain>
    </source>
</reference>
<keyword evidence="4" id="KW-0436">Ligase</keyword>
<feature type="active site" description="Proton donor" evidence="2">
    <location>
        <position position="44"/>
    </location>
</feature>
<evidence type="ECO:0000313" key="4">
    <source>
        <dbReference type="EMBL" id="AST92906.1"/>
    </source>
</evidence>
<sequence>MNTQKHYFLAVKLPETIKNDFALYTEKIKDELPFQRWVHREDLHITLAFLGYATEEQLHNINKIMPSIAKKYEALSLKLTTLNTFGKKESPRILWYGVEDNSELHALRQDIFLECERLGFSLDKRPFHPHITLARKWKGGNFSEEFLIPFHTINRLFLASEFVLYQTNLQSVPKYEIIHSYTFKEG</sequence>
<evidence type="ECO:0000313" key="5">
    <source>
        <dbReference type="Proteomes" id="UP000215224"/>
    </source>
</evidence>
<dbReference type="InterPro" id="IPR014051">
    <property type="entry name" value="Phosphoesterase_HXTX"/>
</dbReference>
<protein>
    <recommendedName>
        <fullName evidence="2">RNA 2',3'-cyclic phosphodiesterase</fullName>
        <shortName evidence="2">RNA 2',3'-CPDase</shortName>
        <ecNumber evidence="2">3.1.4.58</ecNumber>
    </recommendedName>
</protein>
<gene>
    <name evidence="4" type="ORF">BC6307_17240</name>
</gene>
<dbReference type="Proteomes" id="UP000215224">
    <property type="component" value="Chromosome"/>
</dbReference>
<dbReference type="NCBIfam" id="TIGR02258">
    <property type="entry name" value="2_5_ligase"/>
    <property type="match status" value="1"/>
</dbReference>
<evidence type="ECO:0000256" key="2">
    <source>
        <dbReference type="HAMAP-Rule" id="MF_01940"/>
    </source>
</evidence>
<name>A0A223KTY7_9BACI</name>
<evidence type="ECO:0000259" key="3">
    <source>
        <dbReference type="Pfam" id="PF02834"/>
    </source>
</evidence>
<dbReference type="AlphaFoldDB" id="A0A223KTY7"/>
<comment type="similarity">
    <text evidence="2">Belongs to the 2H phosphoesterase superfamily. ThpR family.</text>
</comment>
<dbReference type="GO" id="GO:0004113">
    <property type="term" value="F:2',3'-cyclic-nucleotide 3'-phosphodiesterase activity"/>
    <property type="evidence" value="ECO:0007669"/>
    <property type="project" value="InterPro"/>
</dbReference>
<dbReference type="GO" id="GO:0008664">
    <property type="term" value="F:RNA 2',3'-cyclic 3'-phosphodiesterase activity"/>
    <property type="evidence" value="ECO:0007669"/>
    <property type="project" value="UniProtKB-EC"/>
</dbReference>
<evidence type="ECO:0000256" key="1">
    <source>
        <dbReference type="ARBA" id="ARBA00022801"/>
    </source>
</evidence>
<dbReference type="PANTHER" id="PTHR35561">
    <property type="entry name" value="RNA 2',3'-CYCLIC PHOSPHODIESTERASE"/>
    <property type="match status" value="1"/>
</dbReference>
<organism evidence="4 5">
    <name type="scientific">Sutcliffiella cohnii</name>
    <dbReference type="NCBI Taxonomy" id="33932"/>
    <lineage>
        <taxon>Bacteria</taxon>
        <taxon>Bacillati</taxon>
        <taxon>Bacillota</taxon>
        <taxon>Bacilli</taxon>
        <taxon>Bacillales</taxon>
        <taxon>Bacillaceae</taxon>
        <taxon>Sutcliffiella</taxon>
    </lineage>
</organism>
<dbReference type="SUPFAM" id="SSF55144">
    <property type="entry name" value="LigT-like"/>
    <property type="match status" value="1"/>
</dbReference>
<dbReference type="InterPro" id="IPR004175">
    <property type="entry name" value="RNA_CPDase"/>
</dbReference>
<keyword evidence="5" id="KW-1185">Reference proteome</keyword>
<feature type="short sequence motif" description="HXTX 2" evidence="2">
    <location>
        <begin position="130"/>
        <end position="133"/>
    </location>
</feature>
<dbReference type="EC" id="3.1.4.58" evidence="2"/>
<dbReference type="Gene3D" id="3.90.1140.10">
    <property type="entry name" value="Cyclic phosphodiesterase"/>
    <property type="match status" value="1"/>
</dbReference>
<dbReference type="Pfam" id="PF02834">
    <property type="entry name" value="LigT_PEase"/>
    <property type="match status" value="2"/>
</dbReference>